<reference evidence="5" key="2">
    <citation type="journal article" date="2019" name="Int. J. Syst. Evol. Microbiol.">
        <title>The Global Catalogue of Microorganisms (GCM) 10K type strain sequencing project: providing services to taxonomists for standard genome sequencing and annotation.</title>
        <authorList>
            <consortium name="The Broad Institute Genomics Platform"/>
            <consortium name="The Broad Institute Genome Sequencing Center for Infectious Disease"/>
            <person name="Wu L."/>
            <person name="Ma J."/>
        </authorList>
    </citation>
    <scope>NUCLEOTIDE SEQUENCE [LARGE SCALE GENOMIC DNA]</scope>
    <source>
        <strain evidence="5">NBRC 112299</strain>
    </source>
</reference>
<feature type="compositionally biased region" description="Low complexity" evidence="2">
    <location>
        <begin position="114"/>
        <end position="133"/>
    </location>
</feature>
<dbReference type="EMBL" id="BSUN01000001">
    <property type="protein sequence ID" value="GMA37745.1"/>
    <property type="molecule type" value="Genomic_DNA"/>
</dbReference>
<name>A0ABQ6IIT5_9MICO</name>
<dbReference type="Pfam" id="PF03993">
    <property type="entry name" value="DUF349"/>
    <property type="match status" value="1"/>
</dbReference>
<protein>
    <submittedName>
        <fullName evidence="4">Uncharacterized protein</fullName>
    </submittedName>
</protein>
<dbReference type="EMBL" id="BSUN01000001">
    <property type="protein sequence ID" value="GMA33847.1"/>
    <property type="molecule type" value="Genomic_DNA"/>
</dbReference>
<sequence length="164" mass="18651">MVGDVAALRTRFAEVEKEALETRERIQAERDAARAEALAAREEIVVKAEAIAAKPESQVHWKNDTAELRALLDTWKEAQRSNARIAKDAERELWKRFTAARSGFEKARKHHFAQARQGQRSGRRPQGGPCRPGRTPRRVLRLGPHGARLQGPHGRVEDRWPWSP</sequence>
<proteinExistence type="predicted"/>
<dbReference type="InterPro" id="IPR007139">
    <property type="entry name" value="DUF349"/>
</dbReference>
<keyword evidence="5" id="KW-1185">Reference proteome</keyword>
<evidence type="ECO:0000256" key="2">
    <source>
        <dbReference type="SAM" id="MobiDB-lite"/>
    </source>
</evidence>
<evidence type="ECO:0000313" key="4">
    <source>
        <dbReference type="EMBL" id="GMA37745.1"/>
    </source>
</evidence>
<evidence type="ECO:0000256" key="1">
    <source>
        <dbReference type="SAM" id="Coils"/>
    </source>
</evidence>
<feature type="compositionally biased region" description="Basic and acidic residues" evidence="2">
    <location>
        <begin position="154"/>
        <end position="164"/>
    </location>
</feature>
<feature type="region of interest" description="Disordered" evidence="2">
    <location>
        <begin position="104"/>
        <end position="164"/>
    </location>
</feature>
<reference evidence="4" key="3">
    <citation type="submission" date="2023-02" db="EMBL/GenBank/DDBJ databases">
        <authorList>
            <person name="Sun Q."/>
            <person name="Mori K."/>
        </authorList>
    </citation>
    <scope>NUCLEOTIDE SEQUENCE</scope>
    <source>
        <strain evidence="4">NBRC 112299</strain>
    </source>
</reference>
<comment type="caution">
    <text evidence="4">The sequence shown here is derived from an EMBL/GenBank/DDBJ whole genome shotgun (WGS) entry which is preliminary data.</text>
</comment>
<accession>A0ABQ6IIT5</accession>
<evidence type="ECO:0000313" key="3">
    <source>
        <dbReference type="EMBL" id="GMA33847.1"/>
    </source>
</evidence>
<evidence type="ECO:0000313" key="5">
    <source>
        <dbReference type="Proteomes" id="UP001157125"/>
    </source>
</evidence>
<organism evidence="4 5">
    <name type="scientific">Demequina litorisediminis</name>
    <dbReference type="NCBI Taxonomy" id="1849022"/>
    <lineage>
        <taxon>Bacteria</taxon>
        <taxon>Bacillati</taxon>
        <taxon>Actinomycetota</taxon>
        <taxon>Actinomycetes</taxon>
        <taxon>Micrococcales</taxon>
        <taxon>Demequinaceae</taxon>
        <taxon>Demequina</taxon>
    </lineage>
</organism>
<dbReference type="Proteomes" id="UP001157125">
    <property type="component" value="Unassembled WGS sequence"/>
</dbReference>
<gene>
    <name evidence="3" type="ORF">GCM10025876_00510</name>
    <name evidence="4" type="ORF">GCM10025876_39490</name>
</gene>
<reference evidence="4" key="1">
    <citation type="journal article" date="2014" name="Int. J. Syst. Evol. Microbiol.">
        <title>Complete genome of a new Firmicutes species belonging to the dominant human colonic microbiota ('Ruminococcus bicirculans') reveals two chromosomes and a selective capacity to utilize plant glucans.</title>
        <authorList>
            <consortium name="NISC Comparative Sequencing Program"/>
            <person name="Wegmann U."/>
            <person name="Louis P."/>
            <person name="Goesmann A."/>
            <person name="Henrissat B."/>
            <person name="Duncan S.H."/>
            <person name="Flint H.J."/>
        </authorList>
    </citation>
    <scope>NUCLEOTIDE SEQUENCE</scope>
    <source>
        <strain evidence="4">NBRC 112299</strain>
    </source>
</reference>
<feature type="coiled-coil region" evidence="1">
    <location>
        <begin position="5"/>
        <end position="43"/>
    </location>
</feature>
<keyword evidence="1" id="KW-0175">Coiled coil</keyword>